<feature type="region of interest" description="Disordered" evidence="2">
    <location>
        <begin position="900"/>
        <end position="935"/>
    </location>
</feature>
<feature type="coiled-coil region" evidence="1">
    <location>
        <begin position="1182"/>
        <end position="1238"/>
    </location>
</feature>
<feature type="compositionally biased region" description="Basic and acidic residues" evidence="2">
    <location>
        <begin position="902"/>
        <end position="920"/>
    </location>
</feature>
<reference evidence="3" key="1">
    <citation type="submission" date="2022-03" db="EMBL/GenBank/DDBJ databases">
        <authorList>
            <person name="Martin H S."/>
        </authorList>
    </citation>
    <scope>NUCLEOTIDE SEQUENCE</scope>
</reference>
<dbReference type="EMBL" id="OW152833">
    <property type="protein sequence ID" value="CAH2053925.1"/>
    <property type="molecule type" value="Genomic_DNA"/>
</dbReference>
<feature type="region of interest" description="Disordered" evidence="2">
    <location>
        <begin position="612"/>
        <end position="690"/>
    </location>
</feature>
<evidence type="ECO:0000313" key="3">
    <source>
        <dbReference type="EMBL" id="CAH2053925.1"/>
    </source>
</evidence>
<dbReference type="Gene3D" id="1.20.58.60">
    <property type="match status" value="3"/>
</dbReference>
<dbReference type="InterPro" id="IPR018159">
    <property type="entry name" value="Spectrin/alpha-actinin"/>
</dbReference>
<feature type="region of interest" description="Disordered" evidence="2">
    <location>
        <begin position="816"/>
        <end position="848"/>
    </location>
</feature>
<feature type="coiled-coil region" evidence="1">
    <location>
        <begin position="302"/>
        <end position="388"/>
    </location>
</feature>
<dbReference type="PANTHER" id="PTHR11915">
    <property type="entry name" value="SPECTRIN/FILAMIN RELATED CYTOSKELETAL PROTEIN"/>
    <property type="match status" value="1"/>
</dbReference>
<sequence length="1375" mass="149717">MVTGAAAALAERSCAAAARAVEAAERLGADAAAALPGDLEALQALLRRAPDAAAALDAAAAELQGNEAERAQELQRRAAQLQRRAAQLQRDLPQQLQRVRDAHARTERLLQGIDDLEEFLHGLERQMPSAEECTIRDSAELYRMKSRFQALKEQCDERSTQFRSLNEEGNEMMLAAERRAAALARRLTQLCALWSRNTHAVYERYKVLAEAWHESGELRAWLSQQGAWLDGLQRRLQPAPPRADAEDISDELYDLENYMQNHSDERLERIHTIGRQLVEAHIMPEWIQAELDAVSARWAALRRQGEERARQLEAAARDAAQSELALERLQQWAEAARARPPGADLAAELPAQRRQLEELQQRAPPQGAARMQHQLQLVQRQLDELERRLGAGPWGAAASSPLEARLHLAQAALREVQLAAAALPPAAPAPPDPDAVRAQLRNCLKLYRTLSEIKSEVESIIKSGRKAAEERAVAEPQELSKRIDALKELYNKLGAQITEAKTRLEGALLAARELQSDLQALTGWLDGRGAGLARQPLELEMSRMEAVRRKLHANFALLAPSAERHALRRLEAQLAHVDARWLALAAPALKDDGERESDVVVEYENVTDTIKRRLESPVDTPETERPELKRSKIPLALKSPVPIKKEVKEGGNRSRGASLERAKKSADSGESGAGSARSVDSAEAQKGSSTFNLLEDSDLFSRISNNQVETAEPAQHGDEPKADSYHVVEVKEREIVKSTVSPIELKEIYPSEAVETVVEFIPQTVERVEIIDDTEGESICDSDSEEARVSVDFGSEPTTFVVEVQKFEERMKPTLGILKRRNGGEDVSMGTPPPTPTPTPTAEEGDEGEGQAIYAEVGDTPQTQVTSASDFDDKPPLSTSTPIKQEAVRQQAQVVGVARKAAGVDEKYQKSDEFEQESRSEGGGGAQGARGAEGAEGARGSLVGARFPAACAADPELARFEAAALAMARRLHVMLLTVGGVASERDPAKRLEILKNQLGAVAPDAAALISRGDSLVYAKHKENPQLAEFLRTRFQDELRGQWSTVMAEIEAKRNAAIKAEDDVKEVAALTERLQRWARDGEPSEAAARAADAERLQALSRELRAQRVAFAERAAASAARAALARAEQEAAPADSAEAERRVAELEARAAAACLRTAELRAGLAEPPLGPQDYDQFPLQEDALEKLKSSISELNADIEDIERHRSELSRTCGAERAERLQRARDRLQQERTKLDAAFGERYERWLRCRAGWGELYAALEAANAALDEGALGAGAEGAQGAPGAGAEGAQGALVERAAALGRGVLAACGGALAADVAAQLQALQRRAAAAERVRRVRELLLTTSANPSDHTSLSIRLSLVKVSPIGPPFAAFLDSLI</sequence>
<gene>
    <name evidence="3" type="ORF">IPOD504_LOCUS8405</name>
</gene>
<feature type="compositionally biased region" description="Basic and acidic residues" evidence="2">
    <location>
        <begin position="612"/>
        <end position="630"/>
    </location>
</feature>
<keyword evidence="4" id="KW-1185">Reference proteome</keyword>
<proteinExistence type="predicted"/>
<organism evidence="3 4">
    <name type="scientific">Iphiclides podalirius</name>
    <name type="common">scarce swallowtail</name>
    <dbReference type="NCBI Taxonomy" id="110791"/>
    <lineage>
        <taxon>Eukaryota</taxon>
        <taxon>Metazoa</taxon>
        <taxon>Ecdysozoa</taxon>
        <taxon>Arthropoda</taxon>
        <taxon>Hexapoda</taxon>
        <taxon>Insecta</taxon>
        <taxon>Pterygota</taxon>
        <taxon>Neoptera</taxon>
        <taxon>Endopterygota</taxon>
        <taxon>Lepidoptera</taxon>
        <taxon>Glossata</taxon>
        <taxon>Ditrysia</taxon>
        <taxon>Papilionoidea</taxon>
        <taxon>Papilionidae</taxon>
        <taxon>Papilioninae</taxon>
        <taxon>Iphiclides</taxon>
    </lineage>
</organism>
<accession>A0ABN8IJ02</accession>
<feature type="compositionally biased region" description="Basic and acidic residues" evidence="2">
    <location>
        <begin position="643"/>
        <end position="667"/>
    </location>
</feature>
<dbReference type="SUPFAM" id="SSF46966">
    <property type="entry name" value="Spectrin repeat"/>
    <property type="match status" value="4"/>
</dbReference>
<feature type="coiled-coil region" evidence="1">
    <location>
        <begin position="483"/>
        <end position="517"/>
    </location>
</feature>
<evidence type="ECO:0008006" key="5">
    <source>
        <dbReference type="Google" id="ProtNLM"/>
    </source>
</evidence>
<feature type="coiled-coil region" evidence="1">
    <location>
        <begin position="64"/>
        <end position="98"/>
    </location>
</feature>
<dbReference type="Proteomes" id="UP000837857">
    <property type="component" value="Chromosome 21"/>
</dbReference>
<evidence type="ECO:0000256" key="1">
    <source>
        <dbReference type="SAM" id="Coils"/>
    </source>
</evidence>
<feature type="non-terminal residue" evidence="3">
    <location>
        <position position="1375"/>
    </location>
</feature>
<feature type="region of interest" description="Disordered" evidence="2">
    <location>
        <begin position="864"/>
        <end position="888"/>
    </location>
</feature>
<evidence type="ECO:0000256" key="2">
    <source>
        <dbReference type="SAM" id="MobiDB-lite"/>
    </source>
</evidence>
<feature type="compositionally biased region" description="Low complexity" evidence="2">
    <location>
        <begin position="668"/>
        <end position="678"/>
    </location>
</feature>
<name>A0ABN8IJ02_9NEOP</name>
<dbReference type="SMART" id="SM00150">
    <property type="entry name" value="SPEC"/>
    <property type="match status" value="3"/>
</dbReference>
<keyword evidence="1" id="KW-0175">Coiled coil</keyword>
<evidence type="ECO:0000313" key="4">
    <source>
        <dbReference type="Proteomes" id="UP000837857"/>
    </source>
</evidence>
<protein>
    <recommendedName>
        <fullName evidence="5">Dystrophin</fullName>
    </recommendedName>
</protein>
<dbReference type="CDD" id="cd00176">
    <property type="entry name" value="SPEC"/>
    <property type="match status" value="1"/>
</dbReference>